<gene>
    <name evidence="7" type="ORF">SAMN06296010_2504</name>
</gene>
<organism evidence="7 8">
    <name type="scientific">Agreia pratensis</name>
    <dbReference type="NCBI Taxonomy" id="150121"/>
    <lineage>
        <taxon>Bacteria</taxon>
        <taxon>Bacillati</taxon>
        <taxon>Actinomycetota</taxon>
        <taxon>Actinomycetes</taxon>
        <taxon>Micrococcales</taxon>
        <taxon>Microbacteriaceae</taxon>
        <taxon>Agreia</taxon>
    </lineage>
</organism>
<name>A0A1X7KGU1_9MICO</name>
<keyword evidence="8" id="KW-1185">Reference proteome</keyword>
<sequence>MSDTSRPTPANVTVNVTAPLAAQPTRRISKVAYILLTFFFSGIGVHRFMRGQIGLGILYLLTAGLFGVGALVDFIISLVKLGSYRTDYFEFTYVPKGHWALPSQN</sequence>
<feature type="domain" description="TM2" evidence="6">
    <location>
        <begin position="29"/>
        <end position="75"/>
    </location>
</feature>
<dbReference type="GO" id="GO:0016020">
    <property type="term" value="C:membrane"/>
    <property type="evidence" value="ECO:0007669"/>
    <property type="project" value="UniProtKB-SubCell"/>
</dbReference>
<keyword evidence="2 5" id="KW-0812">Transmembrane</keyword>
<evidence type="ECO:0000313" key="8">
    <source>
        <dbReference type="Proteomes" id="UP000193244"/>
    </source>
</evidence>
<proteinExistence type="predicted"/>
<evidence type="ECO:0000259" key="6">
    <source>
        <dbReference type="Pfam" id="PF05154"/>
    </source>
</evidence>
<protein>
    <submittedName>
        <fullName evidence="7">TM2 domain-containing membrane protein YozV</fullName>
    </submittedName>
</protein>
<dbReference type="RefSeq" id="WP_176223352.1">
    <property type="nucleotide sequence ID" value="NZ_FXAY01000004.1"/>
</dbReference>
<evidence type="ECO:0000256" key="5">
    <source>
        <dbReference type="SAM" id="Phobius"/>
    </source>
</evidence>
<evidence type="ECO:0000313" key="7">
    <source>
        <dbReference type="EMBL" id="SMG40551.1"/>
    </source>
</evidence>
<accession>A0A1X7KGU1</accession>
<evidence type="ECO:0000256" key="4">
    <source>
        <dbReference type="ARBA" id="ARBA00023136"/>
    </source>
</evidence>
<evidence type="ECO:0000256" key="1">
    <source>
        <dbReference type="ARBA" id="ARBA00004141"/>
    </source>
</evidence>
<keyword evidence="4 5" id="KW-0472">Membrane</keyword>
<dbReference type="AlphaFoldDB" id="A0A1X7KGU1"/>
<evidence type="ECO:0000256" key="3">
    <source>
        <dbReference type="ARBA" id="ARBA00022989"/>
    </source>
</evidence>
<keyword evidence="3 5" id="KW-1133">Transmembrane helix</keyword>
<dbReference type="InterPro" id="IPR007829">
    <property type="entry name" value="TM2"/>
</dbReference>
<dbReference type="EMBL" id="FXAY01000004">
    <property type="protein sequence ID" value="SMG40551.1"/>
    <property type="molecule type" value="Genomic_DNA"/>
</dbReference>
<evidence type="ECO:0000256" key="2">
    <source>
        <dbReference type="ARBA" id="ARBA00022692"/>
    </source>
</evidence>
<comment type="subcellular location">
    <subcellularLocation>
        <location evidence="1">Membrane</location>
        <topology evidence="1">Multi-pass membrane protein</topology>
    </subcellularLocation>
</comment>
<feature type="transmembrane region" description="Helical" evidence="5">
    <location>
        <begin position="31"/>
        <end position="49"/>
    </location>
</feature>
<dbReference type="STRING" id="150121.SAMN06296010_2504"/>
<reference evidence="8" key="1">
    <citation type="submission" date="2017-04" db="EMBL/GenBank/DDBJ databases">
        <authorList>
            <person name="Varghese N."/>
            <person name="Submissions S."/>
        </authorList>
    </citation>
    <scope>NUCLEOTIDE SEQUENCE [LARGE SCALE GENOMIC DNA]</scope>
    <source>
        <strain evidence="8">VKM Ac-2510</strain>
    </source>
</reference>
<feature type="transmembrane region" description="Helical" evidence="5">
    <location>
        <begin position="55"/>
        <end position="79"/>
    </location>
</feature>
<dbReference type="Proteomes" id="UP000193244">
    <property type="component" value="Unassembled WGS sequence"/>
</dbReference>
<dbReference type="Pfam" id="PF05154">
    <property type="entry name" value="TM2"/>
    <property type="match status" value="1"/>
</dbReference>